<feature type="signal peptide" evidence="1">
    <location>
        <begin position="1"/>
        <end position="24"/>
    </location>
</feature>
<evidence type="ECO:0000313" key="3">
    <source>
        <dbReference type="Proteomes" id="UP001175271"/>
    </source>
</evidence>
<dbReference type="Proteomes" id="UP001175271">
    <property type="component" value="Unassembled WGS sequence"/>
</dbReference>
<dbReference type="AlphaFoldDB" id="A0AA39M669"/>
<evidence type="ECO:0000313" key="2">
    <source>
        <dbReference type="EMBL" id="KAK0422268.1"/>
    </source>
</evidence>
<dbReference type="EMBL" id="JAUCMV010000001">
    <property type="protein sequence ID" value="KAK0422268.1"/>
    <property type="molecule type" value="Genomic_DNA"/>
</dbReference>
<organism evidence="2 3">
    <name type="scientific">Steinernema hermaphroditum</name>
    <dbReference type="NCBI Taxonomy" id="289476"/>
    <lineage>
        <taxon>Eukaryota</taxon>
        <taxon>Metazoa</taxon>
        <taxon>Ecdysozoa</taxon>
        <taxon>Nematoda</taxon>
        <taxon>Chromadorea</taxon>
        <taxon>Rhabditida</taxon>
        <taxon>Tylenchina</taxon>
        <taxon>Panagrolaimomorpha</taxon>
        <taxon>Strongyloidoidea</taxon>
        <taxon>Steinernematidae</taxon>
        <taxon>Steinernema</taxon>
    </lineage>
</organism>
<feature type="chain" id="PRO_5041349198" evidence="1">
    <location>
        <begin position="25"/>
        <end position="88"/>
    </location>
</feature>
<sequence length="88" mass="9354">MMSITALRFLFVLLILAFLQPTNACRGDHDCVSTSGCVRCSLGECVPSCGRPPAPYCYSDFDCNVGYSSGCGRCEGGGQALGYCIYTC</sequence>
<keyword evidence="3" id="KW-1185">Reference proteome</keyword>
<keyword evidence="1" id="KW-0732">Signal</keyword>
<gene>
    <name evidence="2" type="ORF">QR680_007475</name>
</gene>
<protein>
    <submittedName>
        <fullName evidence="2">Uncharacterized protein</fullName>
    </submittedName>
</protein>
<reference evidence="2" key="1">
    <citation type="submission" date="2023-06" db="EMBL/GenBank/DDBJ databases">
        <title>Genomic analysis of the entomopathogenic nematode Steinernema hermaphroditum.</title>
        <authorList>
            <person name="Schwarz E.M."/>
            <person name="Heppert J.K."/>
            <person name="Baniya A."/>
            <person name="Schwartz H.T."/>
            <person name="Tan C.-H."/>
            <person name="Antoshechkin I."/>
            <person name="Sternberg P.W."/>
            <person name="Goodrich-Blair H."/>
            <person name="Dillman A.R."/>
        </authorList>
    </citation>
    <scope>NUCLEOTIDE SEQUENCE</scope>
    <source>
        <strain evidence="2">PS9179</strain>
        <tissue evidence="2">Whole animal</tissue>
    </source>
</reference>
<accession>A0AA39M669</accession>
<name>A0AA39M669_9BILA</name>
<evidence type="ECO:0000256" key="1">
    <source>
        <dbReference type="SAM" id="SignalP"/>
    </source>
</evidence>
<comment type="caution">
    <text evidence="2">The sequence shown here is derived from an EMBL/GenBank/DDBJ whole genome shotgun (WGS) entry which is preliminary data.</text>
</comment>
<proteinExistence type="predicted"/>